<dbReference type="GO" id="GO:0006694">
    <property type="term" value="P:steroid biosynthetic process"/>
    <property type="evidence" value="ECO:0007669"/>
    <property type="project" value="InterPro"/>
</dbReference>
<evidence type="ECO:0000313" key="3">
    <source>
        <dbReference type="EMBL" id="AUM11756.1"/>
    </source>
</evidence>
<dbReference type="Gene3D" id="3.40.50.720">
    <property type="entry name" value="NAD(P)-binding Rossmann-like Domain"/>
    <property type="match status" value="1"/>
</dbReference>
<dbReference type="Pfam" id="PF01073">
    <property type="entry name" value="3Beta_HSD"/>
    <property type="match status" value="1"/>
</dbReference>
<evidence type="ECO:0000256" key="1">
    <source>
        <dbReference type="ARBA" id="ARBA00009219"/>
    </source>
</evidence>
<dbReference type="PANTHER" id="PTHR43245">
    <property type="entry name" value="BIFUNCTIONAL POLYMYXIN RESISTANCE PROTEIN ARNA"/>
    <property type="match status" value="1"/>
</dbReference>
<reference evidence="4" key="1">
    <citation type="submission" date="2017-08" db="EMBL/GenBank/DDBJ databases">
        <title>Direct submision.</title>
        <authorList>
            <person name="Kim S.-J."/>
            <person name="Rhee S.-K."/>
        </authorList>
    </citation>
    <scope>NUCLEOTIDE SEQUENCE [LARGE SCALE GENOMIC DNA]</scope>
    <source>
        <strain evidence="4">GI5</strain>
    </source>
</reference>
<dbReference type="KEGG" id="kak:Kalk_04685"/>
<accession>A0A2K9LHB2</accession>
<dbReference type="InterPro" id="IPR050177">
    <property type="entry name" value="Lipid_A_modif_metabolic_enz"/>
</dbReference>
<dbReference type="GO" id="GO:0016616">
    <property type="term" value="F:oxidoreductase activity, acting on the CH-OH group of donors, NAD or NADP as acceptor"/>
    <property type="evidence" value="ECO:0007669"/>
    <property type="project" value="InterPro"/>
</dbReference>
<keyword evidence="4" id="KW-1185">Reference proteome</keyword>
<dbReference type="EMBL" id="CP022684">
    <property type="protein sequence ID" value="AUM11756.1"/>
    <property type="molecule type" value="Genomic_DNA"/>
</dbReference>
<protein>
    <recommendedName>
        <fullName evidence="2">3-beta hydroxysteroid dehydrogenase/isomerase domain-containing protein</fullName>
    </recommendedName>
</protein>
<organism evidence="3 4">
    <name type="scientific">Ketobacter alkanivorans</name>
    <dbReference type="NCBI Taxonomy" id="1917421"/>
    <lineage>
        <taxon>Bacteria</taxon>
        <taxon>Pseudomonadati</taxon>
        <taxon>Pseudomonadota</taxon>
        <taxon>Gammaproteobacteria</taxon>
        <taxon>Pseudomonadales</taxon>
        <taxon>Ketobacteraceae</taxon>
        <taxon>Ketobacter</taxon>
    </lineage>
</organism>
<proteinExistence type="inferred from homology"/>
<dbReference type="InterPro" id="IPR036291">
    <property type="entry name" value="NAD(P)-bd_dom_sf"/>
</dbReference>
<dbReference type="PANTHER" id="PTHR43245:SF24">
    <property type="entry name" value="DEHYDROGENASE"/>
    <property type="match status" value="1"/>
</dbReference>
<name>A0A2K9LHB2_9GAMM</name>
<gene>
    <name evidence="3" type="ORF">Kalk_04685</name>
</gene>
<sequence length="332" mass="37406">MKVLITGGTGFIGEHYVRHLCQTHPDVKLCFTGRNLEKGNELARSTGVHYYRGDLQDEPFVKLICKDVDVVVHCAAKSGIWGGYVDYFQSNVVTTEHLLSAAQHTGVRRFVNLGSPSIYFDYNDHLNVTEDFLPPRFADNYARTKFQAETRVLRAGSEQMKTLSLRPRFVVGPGDQSIFPRLIRLHQQGALRQVGEGRNIVSMTSISNMMLGLDCAVFGGDDICGDVYNVADPQPVNLWDMVNQLMLLLELPAVTRKISYGSAFVTASAAEAWHRLLRRKTEPDLMRHKVAVMGNSFTLNIERAKRKLGYDPALCIDDTLEAFATWWRNQNH</sequence>
<comment type="similarity">
    <text evidence="1">Belongs to the 3-beta-HSD family.</text>
</comment>
<dbReference type="SUPFAM" id="SSF51735">
    <property type="entry name" value="NAD(P)-binding Rossmann-fold domains"/>
    <property type="match status" value="1"/>
</dbReference>
<feature type="domain" description="3-beta hydroxysteroid dehydrogenase/isomerase" evidence="2">
    <location>
        <begin position="4"/>
        <end position="247"/>
    </location>
</feature>
<dbReference type="RefSeq" id="WP_101893095.1">
    <property type="nucleotide sequence ID" value="NZ_CP022684.1"/>
</dbReference>
<evidence type="ECO:0000313" key="4">
    <source>
        <dbReference type="Proteomes" id="UP000235116"/>
    </source>
</evidence>
<dbReference type="InterPro" id="IPR002225">
    <property type="entry name" value="3Beta_OHSteriod_DH/Estase"/>
</dbReference>
<dbReference type="Proteomes" id="UP000235116">
    <property type="component" value="Chromosome"/>
</dbReference>
<evidence type="ECO:0000259" key="2">
    <source>
        <dbReference type="Pfam" id="PF01073"/>
    </source>
</evidence>
<dbReference type="AlphaFoldDB" id="A0A2K9LHB2"/>
<dbReference type="OrthoDB" id="9803010at2"/>